<dbReference type="PANTHER" id="PTHR42872">
    <property type="entry name" value="PROTEIN-GLUTAMATE METHYLESTERASE/PROTEIN-GLUTAMINE GLUTAMINASE"/>
    <property type="match status" value="1"/>
</dbReference>
<dbReference type="GO" id="GO:0000156">
    <property type="term" value="F:phosphorelay response regulator activity"/>
    <property type="evidence" value="ECO:0007669"/>
    <property type="project" value="InterPro"/>
</dbReference>
<dbReference type="Gene3D" id="3.40.50.180">
    <property type="entry name" value="Methylesterase CheB, C-terminal domain"/>
    <property type="match status" value="1"/>
</dbReference>
<reference evidence="13 14" key="2">
    <citation type="submission" date="2014-03" db="EMBL/GenBank/DDBJ databases">
        <title>Draft Genome Sequences of Four Burkholderia Strains.</title>
        <authorList>
            <person name="Liu X.Y."/>
            <person name="Li C.X."/>
            <person name="Xu J.H."/>
        </authorList>
    </citation>
    <scope>NUCLEOTIDE SEQUENCE [LARGE SCALE GENOMIC DNA]</scope>
    <source>
        <strain evidence="13 14">R27</strain>
    </source>
</reference>
<feature type="domain" description="CheB-type methylesterase" evidence="11">
    <location>
        <begin position="166"/>
        <end position="359"/>
    </location>
</feature>
<reference evidence="12" key="4">
    <citation type="submission" date="2024-05" db="EMBL/GenBank/DDBJ databases">
        <authorList>
            <person name="Sun Q."/>
            <person name="Zhou Y."/>
        </authorList>
    </citation>
    <scope>NUCLEOTIDE SEQUENCE</scope>
    <source>
        <strain evidence="12">CGMCC 1.11013</strain>
    </source>
</reference>
<comment type="function">
    <text evidence="6">Involved in chemotaxis. Part of a chemotaxis signal transduction system that modulates chemotaxis in response to various stimuli. Catalyzes the demethylation of specific methylglutamate residues introduced into the chemoreceptors (methyl-accepting chemotaxis proteins or MCP) by CheR. Also mediates the irreversible deamidation of specific glutamine residues to glutamic acid.</text>
</comment>
<dbReference type="InterPro" id="IPR000673">
    <property type="entry name" value="Sig_transdc_resp-reg_Me-estase"/>
</dbReference>
<dbReference type="EMBL" id="BMEG01000010">
    <property type="protein sequence ID" value="GGD88274.1"/>
    <property type="molecule type" value="Genomic_DNA"/>
</dbReference>
<dbReference type="NCBIfam" id="NF001965">
    <property type="entry name" value="PRK00742.1"/>
    <property type="match status" value="1"/>
</dbReference>
<organism evidence="13 14">
    <name type="scientific">Caballeronia grimmiae</name>
    <dbReference type="NCBI Taxonomy" id="1071679"/>
    <lineage>
        <taxon>Bacteria</taxon>
        <taxon>Pseudomonadati</taxon>
        <taxon>Pseudomonadota</taxon>
        <taxon>Betaproteobacteria</taxon>
        <taxon>Burkholderiales</taxon>
        <taxon>Burkholderiaceae</taxon>
        <taxon>Caballeronia</taxon>
    </lineage>
</organism>
<comment type="catalytic activity">
    <reaction evidence="6">
        <text>L-glutaminyl-[protein] + H2O = L-glutamyl-[protein] + NH4(+)</text>
        <dbReference type="Rhea" id="RHEA:16441"/>
        <dbReference type="Rhea" id="RHEA-COMP:10207"/>
        <dbReference type="Rhea" id="RHEA-COMP:10208"/>
        <dbReference type="ChEBI" id="CHEBI:15377"/>
        <dbReference type="ChEBI" id="CHEBI:28938"/>
        <dbReference type="ChEBI" id="CHEBI:29973"/>
        <dbReference type="ChEBI" id="CHEBI:30011"/>
        <dbReference type="EC" id="3.5.1.44"/>
    </reaction>
</comment>
<comment type="catalytic activity">
    <reaction evidence="5 6">
        <text>[protein]-L-glutamate 5-O-methyl ester + H2O = L-glutamyl-[protein] + methanol + H(+)</text>
        <dbReference type="Rhea" id="RHEA:23236"/>
        <dbReference type="Rhea" id="RHEA-COMP:10208"/>
        <dbReference type="Rhea" id="RHEA-COMP:10311"/>
        <dbReference type="ChEBI" id="CHEBI:15377"/>
        <dbReference type="ChEBI" id="CHEBI:15378"/>
        <dbReference type="ChEBI" id="CHEBI:17790"/>
        <dbReference type="ChEBI" id="CHEBI:29973"/>
        <dbReference type="ChEBI" id="CHEBI:82795"/>
        <dbReference type="EC" id="3.1.1.61"/>
    </reaction>
</comment>
<evidence type="ECO:0000256" key="1">
    <source>
        <dbReference type="ARBA" id="ARBA00022490"/>
    </source>
</evidence>
<evidence type="ECO:0000256" key="4">
    <source>
        <dbReference type="ARBA" id="ARBA00022801"/>
    </source>
</evidence>
<name>A0A069P341_9BURK</name>
<dbReference type="CDD" id="cd17541">
    <property type="entry name" value="REC_CheB-like"/>
    <property type="match status" value="1"/>
</dbReference>
<feature type="modified residue" description="4-aspartylphosphate" evidence="6 8">
    <location>
        <position position="49"/>
    </location>
</feature>
<evidence type="ECO:0000256" key="9">
    <source>
        <dbReference type="SAM" id="MobiDB-lite"/>
    </source>
</evidence>
<dbReference type="RefSeq" id="WP_052005757.1">
    <property type="nucleotide sequence ID" value="NZ_BMEG01000010.1"/>
</dbReference>
<dbReference type="PIRSF" id="PIRSF000876">
    <property type="entry name" value="RR_chemtxs_CheB"/>
    <property type="match status" value="1"/>
</dbReference>
<dbReference type="PROSITE" id="PS50110">
    <property type="entry name" value="RESPONSE_REGULATORY"/>
    <property type="match status" value="1"/>
</dbReference>
<proteinExistence type="inferred from homology"/>
<feature type="domain" description="Response regulatory" evidence="10">
    <location>
        <begin position="2"/>
        <end position="115"/>
    </location>
</feature>
<dbReference type="eggNOG" id="COG2201">
    <property type="taxonomic scope" value="Bacteria"/>
</dbReference>
<evidence type="ECO:0000256" key="7">
    <source>
        <dbReference type="PROSITE-ProRule" id="PRU00050"/>
    </source>
</evidence>
<feature type="active site" evidence="6 7">
    <location>
        <position position="301"/>
    </location>
</feature>
<dbReference type="Gene3D" id="3.40.50.2300">
    <property type="match status" value="1"/>
</dbReference>
<feature type="active site" evidence="6 7">
    <location>
        <position position="177"/>
    </location>
</feature>
<reference evidence="12" key="1">
    <citation type="journal article" date="2014" name="Int. J. Syst. Evol. Microbiol.">
        <title>Complete genome of a new Firmicutes species belonging to the dominant human colonic microbiota ('Ruminococcus bicirculans') reveals two chromosomes and a selective capacity to utilize plant glucans.</title>
        <authorList>
            <consortium name="NISC Comparative Sequencing Program"/>
            <person name="Wegmann U."/>
            <person name="Louis P."/>
            <person name="Goesmann A."/>
            <person name="Henrissat B."/>
            <person name="Duncan S.H."/>
            <person name="Flint H.J."/>
        </authorList>
    </citation>
    <scope>NUCLEOTIDE SEQUENCE</scope>
    <source>
        <strain evidence="12">CGMCC 1.11013</strain>
    </source>
</reference>
<keyword evidence="2 6" id="KW-0145">Chemotaxis</keyword>
<dbReference type="GO" id="GO:0005737">
    <property type="term" value="C:cytoplasm"/>
    <property type="evidence" value="ECO:0007669"/>
    <property type="project" value="UniProtKB-SubCell"/>
</dbReference>
<dbReference type="HAMAP" id="MF_00099">
    <property type="entry name" value="CheB_chemtxs"/>
    <property type="match status" value="1"/>
</dbReference>
<sequence>MRVLVVDDSALMRKHLGSVLQGHELAMARNGREALELVETFCPDVITLDINMPEMDGLTTLSMIMIKRPTPVVMVSSLTERGALATLEALNLGAVDFVAKPGGSISVNLINVADEIRAKVEAAGAARLRRRGTSGVAARPSDAPAASVRREPAAVRTSVSIDFAAPGGPSLVLVGVSTGGPRTLEDVLPKLPADFAGAVIVAQHMPSNFTGPLAERMNKVSALDVAELQRPTPLKPGTVLIARGGADVVVSRRGKELYAIPCPASEQHAWHPSVERLVQSAKECCNPEQLTCVMLTGMGNDGAQAMTEVKEAGGRTIAESESTAVVFGMPADLIRRRGASVVLPSDEIADQLVGWVGQVKEEQDGFDKA</sequence>
<dbReference type="InterPro" id="IPR008248">
    <property type="entry name" value="CheB-like"/>
</dbReference>
<dbReference type="Proteomes" id="UP000597138">
    <property type="component" value="Unassembled WGS sequence"/>
</dbReference>
<dbReference type="Pfam" id="PF00072">
    <property type="entry name" value="Response_reg"/>
    <property type="match status" value="1"/>
</dbReference>
<dbReference type="EC" id="3.1.1.61" evidence="6"/>
<reference evidence="15" key="3">
    <citation type="journal article" date="2019" name="Int. J. Syst. Evol. Microbiol.">
        <title>The Global Catalogue of Microorganisms (GCM) 10K type strain sequencing project: providing services to taxonomists for standard genome sequencing and annotation.</title>
        <authorList>
            <consortium name="The Broad Institute Genomics Platform"/>
            <consortium name="The Broad Institute Genome Sequencing Center for Infectious Disease"/>
            <person name="Wu L."/>
            <person name="Ma J."/>
        </authorList>
    </citation>
    <scope>NUCLEOTIDE SEQUENCE [LARGE SCALE GENOMIC DNA]</scope>
    <source>
        <strain evidence="15">CGMCC 1.11013</strain>
    </source>
</reference>
<dbReference type="STRING" id="1071679.BG57_32140"/>
<dbReference type="CDD" id="cd16432">
    <property type="entry name" value="CheB_Rec"/>
    <property type="match status" value="1"/>
</dbReference>
<dbReference type="OrthoDB" id="9793421at2"/>
<evidence type="ECO:0000313" key="13">
    <source>
        <dbReference type="EMBL" id="KDR35013.1"/>
    </source>
</evidence>
<dbReference type="GO" id="GO:0008984">
    <property type="term" value="F:protein-glutamate methylesterase activity"/>
    <property type="evidence" value="ECO:0007669"/>
    <property type="project" value="UniProtKB-UniRule"/>
</dbReference>
<comment type="domain">
    <text evidence="6">Contains a C-terminal catalytic domain, and an N-terminal region which modulates catalytic activity.</text>
</comment>
<dbReference type="InterPro" id="IPR035909">
    <property type="entry name" value="CheB_C"/>
</dbReference>
<dbReference type="SMART" id="SM00448">
    <property type="entry name" value="REC"/>
    <property type="match status" value="1"/>
</dbReference>
<keyword evidence="4 6" id="KW-0378">Hydrolase</keyword>
<keyword evidence="1 6" id="KW-0963">Cytoplasm</keyword>
<evidence type="ECO:0000259" key="11">
    <source>
        <dbReference type="PROSITE" id="PS50122"/>
    </source>
</evidence>
<dbReference type="PROSITE" id="PS50122">
    <property type="entry name" value="CHEB"/>
    <property type="match status" value="1"/>
</dbReference>
<dbReference type="InterPro" id="IPR011006">
    <property type="entry name" value="CheY-like_superfamily"/>
</dbReference>
<comment type="similarity">
    <text evidence="6">Belongs to the CheB family.</text>
</comment>
<evidence type="ECO:0000256" key="3">
    <source>
        <dbReference type="ARBA" id="ARBA00022553"/>
    </source>
</evidence>
<keyword evidence="15" id="KW-1185">Reference proteome</keyword>
<comment type="caution">
    <text evidence="13">The sequence shown here is derived from an EMBL/GenBank/DDBJ whole genome shotgun (WGS) entry which is preliminary data.</text>
</comment>
<dbReference type="AlphaFoldDB" id="A0A069P341"/>
<keyword evidence="3 6" id="KW-0597">Phosphoprotein</keyword>
<evidence type="ECO:0000256" key="8">
    <source>
        <dbReference type="PROSITE-ProRule" id="PRU00169"/>
    </source>
</evidence>
<evidence type="ECO:0000256" key="2">
    <source>
        <dbReference type="ARBA" id="ARBA00022500"/>
    </source>
</evidence>
<gene>
    <name evidence="6" type="primary">cheB</name>
    <name evidence="12" type="synonym">cheB3</name>
    <name evidence="13" type="ORF">BG57_32140</name>
    <name evidence="12" type="ORF">GCM10010985_48540</name>
</gene>
<feature type="region of interest" description="Disordered" evidence="9">
    <location>
        <begin position="131"/>
        <end position="151"/>
    </location>
</feature>
<evidence type="ECO:0000313" key="12">
    <source>
        <dbReference type="EMBL" id="GGD88274.1"/>
    </source>
</evidence>
<dbReference type="Proteomes" id="UP000027439">
    <property type="component" value="Unassembled WGS sequence"/>
</dbReference>
<dbReference type="Pfam" id="PF01339">
    <property type="entry name" value="CheB_methylest"/>
    <property type="match status" value="1"/>
</dbReference>
<dbReference type="EMBL" id="JFHE01000009">
    <property type="protein sequence ID" value="KDR35013.1"/>
    <property type="molecule type" value="Genomic_DNA"/>
</dbReference>
<dbReference type="SUPFAM" id="SSF52172">
    <property type="entry name" value="CheY-like"/>
    <property type="match status" value="1"/>
</dbReference>
<evidence type="ECO:0000313" key="14">
    <source>
        <dbReference type="Proteomes" id="UP000027439"/>
    </source>
</evidence>
<feature type="active site" evidence="6 7">
    <location>
        <position position="204"/>
    </location>
</feature>
<evidence type="ECO:0000256" key="5">
    <source>
        <dbReference type="ARBA" id="ARBA00048267"/>
    </source>
</evidence>
<comment type="subcellular location">
    <subcellularLocation>
        <location evidence="6">Cytoplasm</location>
    </subcellularLocation>
</comment>
<comment type="PTM">
    <text evidence="6">Phosphorylated by CheA. Phosphorylation of the N-terminal regulatory domain activates the methylesterase activity.</text>
</comment>
<dbReference type="EC" id="3.5.1.44" evidence="6"/>
<protein>
    <recommendedName>
        <fullName evidence="6">Protein-glutamate methylesterase/protein-glutamine glutaminase</fullName>
        <ecNumber evidence="6">3.1.1.61</ecNumber>
        <ecNumber evidence="6">3.5.1.44</ecNumber>
    </recommendedName>
</protein>
<dbReference type="PANTHER" id="PTHR42872:SF6">
    <property type="entry name" value="PROTEIN-GLUTAMATE METHYLESTERASE_PROTEIN-GLUTAMINE GLUTAMINASE"/>
    <property type="match status" value="1"/>
</dbReference>
<dbReference type="GO" id="GO:0050568">
    <property type="term" value="F:protein-glutamine glutaminase activity"/>
    <property type="evidence" value="ECO:0007669"/>
    <property type="project" value="UniProtKB-UniRule"/>
</dbReference>
<dbReference type="GO" id="GO:0006935">
    <property type="term" value="P:chemotaxis"/>
    <property type="evidence" value="ECO:0007669"/>
    <property type="project" value="UniProtKB-UniRule"/>
</dbReference>
<evidence type="ECO:0000313" key="15">
    <source>
        <dbReference type="Proteomes" id="UP000597138"/>
    </source>
</evidence>
<evidence type="ECO:0000256" key="6">
    <source>
        <dbReference type="HAMAP-Rule" id="MF_00099"/>
    </source>
</evidence>
<evidence type="ECO:0000259" key="10">
    <source>
        <dbReference type="PROSITE" id="PS50110"/>
    </source>
</evidence>
<dbReference type="InterPro" id="IPR001789">
    <property type="entry name" value="Sig_transdc_resp-reg_receiver"/>
</dbReference>
<dbReference type="SUPFAM" id="SSF52738">
    <property type="entry name" value="Methylesterase CheB, C-terminal domain"/>
    <property type="match status" value="1"/>
</dbReference>
<accession>A0A069P341</accession>